<sequence>MFIASEQGVISSSLTFISNTYTTAANNQTITFSELEDGTYTGVTLSVTDTSGNEGTLIIPDFVIDETASSGEGLGFASIVIYPNPAFNKLFIDTGKIFDYELYNVLGQKIIFGKILVGSNEINISKYSNGIYILKFRNGYKSFSKKIVINQ</sequence>
<dbReference type="Pfam" id="PF18962">
    <property type="entry name" value="Por_Secre_tail"/>
    <property type="match status" value="1"/>
</dbReference>
<dbReference type="NCBIfam" id="TIGR04183">
    <property type="entry name" value="Por_Secre_tail"/>
    <property type="match status" value="1"/>
</dbReference>
<reference evidence="2" key="2">
    <citation type="submission" date="2012-02" db="EMBL/GenBank/DDBJ databases">
        <authorList>
            <person name="Genoscope - CEA"/>
        </authorList>
    </citation>
    <scope>NUCLEOTIDE SEQUENCE</scope>
</reference>
<proteinExistence type="predicted"/>
<protein>
    <recommendedName>
        <fullName evidence="1">Secretion system C-terminal sorting domain-containing protein</fullName>
    </recommendedName>
</protein>
<gene>
    <name evidence="2" type="ORF">VIS_S3BDA80042</name>
</gene>
<dbReference type="EMBL" id="FO117579">
    <property type="protein sequence ID" value="CCF99449.1"/>
    <property type="molecule type" value="Genomic_DNA"/>
</dbReference>
<reference evidence="2" key="1">
    <citation type="journal article" date="2012" name="Environ. Microbiol.">
        <title>Genomic content of uncultured Bacteroidetes from contrasting oceanic provinces in the North Atlantic Ocean.</title>
        <authorList>
            <person name="Gomez-Pereira P.R."/>
            <person name="Schuler M."/>
            <person name="Fuchs B.M."/>
            <person name="Bennke C."/>
            <person name="Teeling H."/>
            <person name="Waldmann J."/>
            <person name="Richter M."/>
            <person name="Barbe V."/>
            <person name="Bataille E."/>
            <person name="Glockner F.O."/>
            <person name="Amann R."/>
        </authorList>
    </citation>
    <scope>NUCLEOTIDE SEQUENCE</scope>
</reference>
<organism evidence="2">
    <name type="scientific">uncultured Flavobacteriia bacterium</name>
    <dbReference type="NCBI Taxonomy" id="212695"/>
    <lineage>
        <taxon>Bacteria</taxon>
        <taxon>Pseudomonadati</taxon>
        <taxon>Bacteroidota</taxon>
        <taxon>Flavobacteriia</taxon>
        <taxon>environmental samples</taxon>
    </lineage>
</organism>
<dbReference type="AlphaFoldDB" id="H6REI8"/>
<accession>H6REI8</accession>
<feature type="domain" description="Secretion system C-terminal sorting" evidence="1">
    <location>
        <begin position="81"/>
        <end position="149"/>
    </location>
</feature>
<evidence type="ECO:0000259" key="1">
    <source>
        <dbReference type="Pfam" id="PF18962"/>
    </source>
</evidence>
<evidence type="ECO:0000313" key="2">
    <source>
        <dbReference type="EMBL" id="CCF99449.1"/>
    </source>
</evidence>
<dbReference type="InterPro" id="IPR026444">
    <property type="entry name" value="Secre_tail"/>
</dbReference>
<name>H6REI8_9BACT</name>